<keyword evidence="7" id="KW-0029">Amino-acid transport</keyword>
<dbReference type="CDD" id="cd03262">
    <property type="entry name" value="ABC_HisP_GlnQ"/>
    <property type="match status" value="1"/>
</dbReference>
<evidence type="ECO:0000256" key="4">
    <source>
        <dbReference type="ARBA" id="ARBA00022475"/>
    </source>
</evidence>
<dbReference type="PROSITE" id="PS50893">
    <property type="entry name" value="ABC_TRANSPORTER_2"/>
    <property type="match status" value="1"/>
</dbReference>
<evidence type="ECO:0000256" key="3">
    <source>
        <dbReference type="ARBA" id="ARBA00022448"/>
    </source>
</evidence>
<dbReference type="InterPro" id="IPR003593">
    <property type="entry name" value="AAA+_ATPase"/>
</dbReference>
<comment type="similarity">
    <text evidence="2">Belongs to the ABC transporter superfamily.</text>
</comment>
<feature type="domain" description="ABC transporter" evidence="9">
    <location>
        <begin position="8"/>
        <end position="249"/>
    </location>
</feature>
<dbReference type="PROSITE" id="PS00211">
    <property type="entry name" value="ABC_TRANSPORTER_1"/>
    <property type="match status" value="1"/>
</dbReference>
<evidence type="ECO:0000256" key="8">
    <source>
        <dbReference type="ARBA" id="ARBA00023136"/>
    </source>
</evidence>
<keyword evidence="8" id="KW-0472">Membrane</keyword>
<protein>
    <submittedName>
        <fullName evidence="10">Polar amino acid transport system ATP-binding protein</fullName>
    </submittedName>
</protein>
<dbReference type="InterPro" id="IPR027417">
    <property type="entry name" value="P-loop_NTPase"/>
</dbReference>
<dbReference type="Pfam" id="PF00005">
    <property type="entry name" value="ABC_tran"/>
    <property type="match status" value="1"/>
</dbReference>
<dbReference type="Gene3D" id="3.40.50.300">
    <property type="entry name" value="P-loop containing nucleotide triphosphate hydrolases"/>
    <property type="match status" value="1"/>
</dbReference>
<evidence type="ECO:0000256" key="5">
    <source>
        <dbReference type="ARBA" id="ARBA00022741"/>
    </source>
</evidence>
<evidence type="ECO:0000256" key="2">
    <source>
        <dbReference type="ARBA" id="ARBA00005417"/>
    </source>
</evidence>
<comment type="subcellular location">
    <subcellularLocation>
        <location evidence="1">Cell membrane</location>
        <topology evidence="1">Peripheral membrane protein</topology>
    </subcellularLocation>
</comment>
<dbReference type="PIRSF" id="PIRSF039085">
    <property type="entry name" value="ABC_ATPase_HisP"/>
    <property type="match status" value="1"/>
</dbReference>
<dbReference type="InterPro" id="IPR030679">
    <property type="entry name" value="ABC_ATPase_HisP-typ"/>
</dbReference>
<evidence type="ECO:0000256" key="1">
    <source>
        <dbReference type="ARBA" id="ARBA00004202"/>
    </source>
</evidence>
<dbReference type="Proteomes" id="UP001265550">
    <property type="component" value="Unassembled WGS sequence"/>
</dbReference>
<dbReference type="PANTHER" id="PTHR43166">
    <property type="entry name" value="AMINO ACID IMPORT ATP-BINDING PROTEIN"/>
    <property type="match status" value="1"/>
</dbReference>
<name>A0ABU1V903_9BURK</name>
<sequence>MPKLLPLLSVVSLSKSFGSLRVLEDISFSVQRGETVCLLGPSGSGKSTLLRCINWLERPDSGRVLLDSQPIGVTSGGVVMSDRQLAQVRTRIGMVFQQFALWPHLTVLQNVMEAPLHVQRRPRAEVREEAEALLRRVGLFDKRDVFPARLSGGQKQRVGIARALAMKPALMLFDEPTSALDPELVGEVLAAMRDLAREGMTMVVVTHEMAFARDVANQVVFMDRGVVVETGTPAEFFSAPSTERGQQFLQRYAEGRSAATA</sequence>
<dbReference type="RefSeq" id="WP_204732289.1">
    <property type="nucleotide sequence ID" value="NZ_JAVDWE010000003.1"/>
</dbReference>
<keyword evidence="5" id="KW-0547">Nucleotide-binding</keyword>
<dbReference type="GO" id="GO:0005524">
    <property type="term" value="F:ATP binding"/>
    <property type="evidence" value="ECO:0007669"/>
    <property type="project" value="UniProtKB-KW"/>
</dbReference>
<comment type="caution">
    <text evidence="10">The sequence shown here is derived from an EMBL/GenBank/DDBJ whole genome shotgun (WGS) entry which is preliminary data.</text>
</comment>
<organism evidence="10 11">
    <name type="scientific">Hydrogenophaga laconesensis</name>
    <dbReference type="NCBI Taxonomy" id="1805971"/>
    <lineage>
        <taxon>Bacteria</taxon>
        <taxon>Pseudomonadati</taxon>
        <taxon>Pseudomonadota</taxon>
        <taxon>Betaproteobacteria</taxon>
        <taxon>Burkholderiales</taxon>
        <taxon>Comamonadaceae</taxon>
        <taxon>Hydrogenophaga</taxon>
    </lineage>
</organism>
<gene>
    <name evidence="10" type="ORF">J2X09_001577</name>
</gene>
<evidence type="ECO:0000259" key="9">
    <source>
        <dbReference type="PROSITE" id="PS50893"/>
    </source>
</evidence>
<dbReference type="SMART" id="SM00382">
    <property type="entry name" value="AAA"/>
    <property type="match status" value="1"/>
</dbReference>
<evidence type="ECO:0000313" key="10">
    <source>
        <dbReference type="EMBL" id="MDR7093845.1"/>
    </source>
</evidence>
<dbReference type="InterPro" id="IPR017871">
    <property type="entry name" value="ABC_transporter-like_CS"/>
</dbReference>
<evidence type="ECO:0000256" key="7">
    <source>
        <dbReference type="ARBA" id="ARBA00022970"/>
    </source>
</evidence>
<dbReference type="InterPro" id="IPR003439">
    <property type="entry name" value="ABC_transporter-like_ATP-bd"/>
</dbReference>
<keyword evidence="4" id="KW-1003">Cell membrane</keyword>
<keyword evidence="11" id="KW-1185">Reference proteome</keyword>
<dbReference type="EMBL" id="JAVDWE010000003">
    <property type="protein sequence ID" value="MDR7093845.1"/>
    <property type="molecule type" value="Genomic_DNA"/>
</dbReference>
<dbReference type="InterPro" id="IPR050086">
    <property type="entry name" value="MetN_ABC_transporter-like"/>
</dbReference>
<keyword evidence="3" id="KW-0813">Transport</keyword>
<keyword evidence="6 10" id="KW-0067">ATP-binding</keyword>
<dbReference type="PANTHER" id="PTHR43166:SF9">
    <property type="entry name" value="GLUTAMATE_ASPARTATE IMPORT ATP-BINDING PROTEIN GLTL"/>
    <property type="match status" value="1"/>
</dbReference>
<evidence type="ECO:0000256" key="6">
    <source>
        <dbReference type="ARBA" id="ARBA00022840"/>
    </source>
</evidence>
<accession>A0ABU1V903</accession>
<reference evidence="10 11" key="1">
    <citation type="submission" date="2023-07" db="EMBL/GenBank/DDBJ databases">
        <title>Sorghum-associated microbial communities from plants grown in Nebraska, USA.</title>
        <authorList>
            <person name="Schachtman D."/>
        </authorList>
    </citation>
    <scope>NUCLEOTIDE SEQUENCE [LARGE SCALE GENOMIC DNA]</scope>
    <source>
        <strain evidence="10 11">BE240</strain>
    </source>
</reference>
<dbReference type="SUPFAM" id="SSF52540">
    <property type="entry name" value="P-loop containing nucleoside triphosphate hydrolases"/>
    <property type="match status" value="1"/>
</dbReference>
<proteinExistence type="inferred from homology"/>
<evidence type="ECO:0000313" key="11">
    <source>
        <dbReference type="Proteomes" id="UP001265550"/>
    </source>
</evidence>